<dbReference type="AlphaFoldDB" id="A0A1F2P6C2"/>
<dbReference type="EMBL" id="LYOR01000003">
    <property type="protein sequence ID" value="OFV66231.1"/>
    <property type="molecule type" value="Genomic_DNA"/>
</dbReference>
<organism evidence="2 3">
    <name type="scientific">Candidatus Syntropharchaeum butanivorans</name>
    <dbReference type="NCBI Taxonomy" id="1839936"/>
    <lineage>
        <taxon>Archaea</taxon>
        <taxon>Methanobacteriati</taxon>
        <taxon>Methanobacteriota</taxon>
        <taxon>Stenosarchaea group</taxon>
        <taxon>Methanomicrobia</taxon>
        <taxon>Methanosarcinales</taxon>
        <taxon>ANME-2 cluster</taxon>
        <taxon>Candidatus Syntropharchaeum</taxon>
    </lineage>
</organism>
<evidence type="ECO:0000313" key="2">
    <source>
        <dbReference type="EMBL" id="OFV66231.1"/>
    </source>
</evidence>
<evidence type="ECO:0000313" key="1">
    <source>
        <dbReference type="EMBL" id="HEC57291.1"/>
    </source>
</evidence>
<keyword evidence="3" id="KW-1185">Reference proteome</keyword>
<dbReference type="Proteomes" id="UP000885936">
    <property type="component" value="Unassembled WGS sequence"/>
</dbReference>
<sequence>MKCPNCGSEKIVCPSCGGELLPGTKAAGSVGFRCKECGMACGFARCEGCGKDVISLRWV</sequence>
<dbReference type="Proteomes" id="UP000185779">
    <property type="component" value="Unassembled WGS sequence"/>
</dbReference>
<reference evidence="2 3" key="1">
    <citation type="submission" date="2016-05" db="EMBL/GenBank/DDBJ databases">
        <title>Microbial consortia oxidize butane by reversing methanogenesis.</title>
        <authorList>
            <person name="Laso-Perez R."/>
            <person name="Richter M."/>
            <person name="Wegener G."/>
            <person name="Musat F."/>
        </authorList>
    </citation>
    <scope>NUCLEOTIDE SEQUENCE [LARGE SCALE GENOMIC DNA]</scope>
    <source>
        <strain evidence="2">BOX1</strain>
    </source>
</reference>
<dbReference type="EMBL" id="DRIE01000093">
    <property type="protein sequence ID" value="HEC57291.1"/>
    <property type="molecule type" value="Genomic_DNA"/>
</dbReference>
<comment type="caution">
    <text evidence="2">The sequence shown here is derived from an EMBL/GenBank/DDBJ whole genome shotgun (WGS) entry which is preliminary data.</text>
</comment>
<evidence type="ECO:0000313" key="3">
    <source>
        <dbReference type="Proteomes" id="UP000185779"/>
    </source>
</evidence>
<accession>A0A1F2P6C2</accession>
<proteinExistence type="predicted"/>
<dbReference type="STRING" id="1839936.SBU_000773"/>
<protein>
    <submittedName>
        <fullName evidence="2">Uncharacterized protein</fullName>
    </submittedName>
</protein>
<reference evidence="1" key="2">
    <citation type="journal article" date="2020" name="mSystems">
        <title>Genome- and Community-Level Interaction Insights into Carbon Utilization and Element Cycling Functions of Hydrothermarchaeota in Hydrothermal Sediment.</title>
        <authorList>
            <person name="Zhou Z."/>
            <person name="Liu Y."/>
            <person name="Xu W."/>
            <person name="Pan J."/>
            <person name="Luo Z.H."/>
            <person name="Li M."/>
        </authorList>
    </citation>
    <scope>NUCLEOTIDE SEQUENCE [LARGE SCALE GENOMIC DNA]</scope>
    <source>
        <strain evidence="1">HyVt-386</strain>
    </source>
</reference>
<gene>
    <name evidence="1" type="ORF">ENI32_05345</name>
    <name evidence="2" type="ORF">SBU_000773</name>
</gene>
<name>A0A1F2P6C2_9EURY</name>